<evidence type="ECO:0000256" key="1">
    <source>
        <dbReference type="SAM" id="Phobius"/>
    </source>
</evidence>
<feature type="transmembrane region" description="Helical" evidence="1">
    <location>
        <begin position="36"/>
        <end position="56"/>
    </location>
</feature>
<feature type="transmembrane region" description="Helical" evidence="1">
    <location>
        <begin position="12"/>
        <end position="30"/>
    </location>
</feature>
<keyword evidence="1" id="KW-0472">Membrane</keyword>
<organism evidence="2">
    <name type="scientific">Vibrio tasmaniensis</name>
    <dbReference type="NCBI Taxonomy" id="212663"/>
    <lineage>
        <taxon>Bacteria</taxon>
        <taxon>Pseudomonadati</taxon>
        <taxon>Pseudomonadota</taxon>
        <taxon>Gammaproteobacteria</taxon>
        <taxon>Vibrionales</taxon>
        <taxon>Vibrionaceae</taxon>
        <taxon>Vibrio</taxon>
    </lineage>
</organism>
<reference evidence="2" key="1">
    <citation type="journal article" date="2015" name="MBio">
        <title>Eco-Evolutionary Dynamics of Episomes among Ecologically Cohesive Bacterial Populations.</title>
        <authorList>
            <person name="Xue H."/>
            <person name="Cordero O.X."/>
            <person name="Camas F.M."/>
            <person name="Trimble W."/>
            <person name="Meyer F."/>
            <person name="Guglielmini J."/>
            <person name="Rocha E.P."/>
            <person name="Polz M.F."/>
        </authorList>
    </citation>
    <scope>NUCLEOTIDE SEQUENCE</scope>
    <source>
        <strain evidence="2">FF_268</strain>
    </source>
</reference>
<evidence type="ECO:0000313" key="2">
    <source>
        <dbReference type="EMBL" id="AKN40020.1"/>
    </source>
</evidence>
<proteinExistence type="predicted"/>
<keyword evidence="1" id="KW-0812">Transmembrane</keyword>
<dbReference type="AlphaFoldDB" id="A0A0H3ZUQ1"/>
<accession>A0A0H3ZUQ1</accession>
<keyword evidence="1" id="KW-1133">Transmembrane helix</keyword>
<protein>
    <submittedName>
        <fullName evidence="2">Uncharacterized protein</fullName>
    </submittedName>
</protein>
<name>A0A0H3ZUQ1_9VIBR</name>
<sequence>MLQSHQKMQCLMSLILSLFGFGIALTMIVLDVNTAARIAGVIAAFFSGWGYTSALIHY</sequence>
<dbReference type="EMBL" id="KP795676">
    <property type="protein sequence ID" value="AKN40020.1"/>
    <property type="molecule type" value="Genomic_DNA"/>
</dbReference>